<evidence type="ECO:0000313" key="5">
    <source>
        <dbReference type="EMBL" id="GJN64604.1"/>
    </source>
</evidence>
<keyword evidence="2" id="KW-0808">Transferase</keyword>
<name>A0AA37MY39_9FIRM</name>
<dbReference type="PANTHER" id="PTHR12829">
    <property type="entry name" value="N6-ADENOSINE-METHYLTRANSFERASE"/>
    <property type="match status" value="1"/>
</dbReference>
<dbReference type="GO" id="GO:0032259">
    <property type="term" value="P:methylation"/>
    <property type="evidence" value="ECO:0007669"/>
    <property type="project" value="UniProtKB-KW"/>
</dbReference>
<evidence type="ECO:0000256" key="3">
    <source>
        <dbReference type="ARBA" id="ARBA00022691"/>
    </source>
</evidence>
<dbReference type="Gene3D" id="3.40.50.150">
    <property type="entry name" value="Vaccinia Virus protein VP39"/>
    <property type="match status" value="1"/>
</dbReference>
<organism evidence="5 6">
    <name type="scientific">Faecalibacterium gallinarum</name>
    <dbReference type="NCBI Taxonomy" id="2903556"/>
    <lineage>
        <taxon>Bacteria</taxon>
        <taxon>Bacillati</taxon>
        <taxon>Bacillota</taxon>
        <taxon>Clostridia</taxon>
        <taxon>Eubacteriales</taxon>
        <taxon>Oscillospiraceae</taxon>
        <taxon>Faecalibacterium</taxon>
    </lineage>
</organism>
<dbReference type="InterPro" id="IPR029063">
    <property type="entry name" value="SAM-dependent_MTases_sf"/>
</dbReference>
<dbReference type="GO" id="GO:0008168">
    <property type="term" value="F:methyltransferase activity"/>
    <property type="evidence" value="ECO:0007669"/>
    <property type="project" value="UniProtKB-KW"/>
</dbReference>
<reference evidence="5" key="1">
    <citation type="journal article" date="2022" name="Int. J. Syst. Evol. Microbiol.">
        <title>Genome-based, phenotypic and chemotaxonomic classification of Faecalibacterium strains: proposal of three novel species Faecalibacterium duncaniae sp. nov., Faecalibacterium hattorii sp. nov. and Faecalibacterium gallinarum sp. nov. .</title>
        <authorList>
            <person name="Sakamoto M."/>
            <person name="Sakurai N."/>
            <person name="Tanno H."/>
            <person name="Iino T."/>
            <person name="Ohkuma M."/>
            <person name="Endo A."/>
        </authorList>
    </citation>
    <scope>NUCLEOTIDE SEQUENCE</scope>
    <source>
        <strain evidence="5">JCM 17207</strain>
    </source>
</reference>
<dbReference type="PROSITE" id="PS00092">
    <property type="entry name" value="N6_MTASE"/>
    <property type="match status" value="1"/>
</dbReference>
<dbReference type="Proteomes" id="UP001055185">
    <property type="component" value="Unassembled WGS sequence"/>
</dbReference>
<dbReference type="GO" id="GO:0003676">
    <property type="term" value="F:nucleic acid binding"/>
    <property type="evidence" value="ECO:0007669"/>
    <property type="project" value="InterPro"/>
</dbReference>
<dbReference type="InterPro" id="IPR007757">
    <property type="entry name" value="MT-A70-like"/>
</dbReference>
<evidence type="ECO:0000313" key="6">
    <source>
        <dbReference type="Proteomes" id="UP001055185"/>
    </source>
</evidence>
<dbReference type="InterPro" id="IPR002052">
    <property type="entry name" value="DNA_methylase_N6_adenine_CS"/>
</dbReference>
<keyword evidence="3" id="KW-0949">S-adenosyl-L-methionine</keyword>
<evidence type="ECO:0008006" key="7">
    <source>
        <dbReference type="Google" id="ProtNLM"/>
    </source>
</evidence>
<gene>
    <name evidence="5" type="ORF">JCM17207_12290</name>
</gene>
<dbReference type="Pfam" id="PF05063">
    <property type="entry name" value="MT-A70"/>
    <property type="match status" value="1"/>
</dbReference>
<keyword evidence="1" id="KW-0489">Methyltransferase</keyword>
<evidence type="ECO:0000256" key="2">
    <source>
        <dbReference type="ARBA" id="ARBA00022679"/>
    </source>
</evidence>
<sequence>MADLEGTLQNFCAFTRGKKYNTIYADPPWQFQNRTGKVAPEHKRLTRYETMTLDEIKALPVSEIAGDKAHLYLWVPNALLPVGLEVMDAWGFEYKSNIVWEKVRKDGGPDGRGVGFYFRNVTELILFGIKKKSAPNRTLSPARSQVNLIRAMKREHSRKPDEIIPIIEACSSAPRIELFARGVREGWDMWGNQATADYEPTWSTYANHTVAQSEDKAKLAAASSGRYEKI</sequence>
<dbReference type="SUPFAM" id="SSF53335">
    <property type="entry name" value="S-adenosyl-L-methionine-dependent methyltransferases"/>
    <property type="match status" value="1"/>
</dbReference>
<dbReference type="EMBL" id="BQKV01000037">
    <property type="protein sequence ID" value="GJN64604.1"/>
    <property type="molecule type" value="Genomic_DNA"/>
</dbReference>
<protein>
    <recommendedName>
        <fullName evidence="7">S-adenosylmethionine-binding protein</fullName>
    </recommendedName>
</protein>
<evidence type="ECO:0000256" key="1">
    <source>
        <dbReference type="ARBA" id="ARBA00022603"/>
    </source>
</evidence>
<dbReference type="PANTHER" id="PTHR12829:SF7">
    <property type="entry name" value="N6-ADENOSINE-METHYLTRANSFERASE CATALYTIC SUBUNIT"/>
    <property type="match status" value="1"/>
</dbReference>
<evidence type="ECO:0000256" key="4">
    <source>
        <dbReference type="PROSITE-ProRule" id="PRU00489"/>
    </source>
</evidence>
<proteinExistence type="inferred from homology"/>
<dbReference type="PROSITE" id="PS51143">
    <property type="entry name" value="MT_A70"/>
    <property type="match status" value="1"/>
</dbReference>
<comment type="similarity">
    <text evidence="4">Belongs to the MT-A70-like family.</text>
</comment>
<accession>A0AA37MY39</accession>
<comment type="caution">
    <text evidence="5">The sequence shown here is derived from an EMBL/GenBank/DDBJ whole genome shotgun (WGS) entry which is preliminary data.</text>
</comment>
<dbReference type="AlphaFoldDB" id="A0AA37MY39"/>
<keyword evidence="6" id="KW-1185">Reference proteome</keyword>
<dbReference type="RefSeq" id="WP_238316799.1">
    <property type="nucleotide sequence ID" value="NZ_BQKV01000037.1"/>
</dbReference>